<evidence type="ECO:0000313" key="4">
    <source>
        <dbReference type="Proteomes" id="UP001597294"/>
    </source>
</evidence>
<dbReference type="Proteomes" id="UP001597294">
    <property type="component" value="Unassembled WGS sequence"/>
</dbReference>
<dbReference type="InterPro" id="IPR006135">
    <property type="entry name" value="T3SS_substrate_exporter"/>
</dbReference>
<dbReference type="EMBL" id="JBHUII010000013">
    <property type="protein sequence ID" value="MFD2207906.1"/>
    <property type="molecule type" value="Genomic_DNA"/>
</dbReference>
<protein>
    <submittedName>
        <fullName evidence="3">EscU/YscU/HrcU family type III secretion system export apparatus switch protein</fullName>
    </submittedName>
</protein>
<evidence type="ECO:0000256" key="1">
    <source>
        <dbReference type="ARBA" id="ARBA00010690"/>
    </source>
</evidence>
<comment type="similarity">
    <text evidence="1">Belongs to the type III secretion exporter family.</text>
</comment>
<evidence type="ECO:0000313" key="3">
    <source>
        <dbReference type="EMBL" id="MFD2207906.1"/>
    </source>
</evidence>
<evidence type="ECO:0000256" key="2">
    <source>
        <dbReference type="SAM" id="MobiDB-lite"/>
    </source>
</evidence>
<comment type="caution">
    <text evidence="3">The sequence shown here is derived from an EMBL/GenBank/DDBJ whole genome shotgun (WGS) entry which is preliminary data.</text>
</comment>
<dbReference type="InterPro" id="IPR029025">
    <property type="entry name" value="T3SS_substrate_exporter_C"/>
</dbReference>
<feature type="region of interest" description="Disordered" evidence="2">
    <location>
        <begin position="1"/>
        <end position="31"/>
    </location>
</feature>
<dbReference type="Gene3D" id="3.40.1690.10">
    <property type="entry name" value="secretion proteins EscU"/>
    <property type="match status" value="1"/>
</dbReference>
<sequence length="128" mass="13837">MTKKSSRNMTTTNTPSPEPDQYVSQVTPLDKETSKNTKLSIALKRSIAGKTSVTAKGSGELAEQILQIAFEKGVKVRTDADLAAVLSAVDVDSDIPIEALTAVATILNYVYTEQKQLNEETTPDHDIV</sequence>
<dbReference type="Pfam" id="PF01312">
    <property type="entry name" value="Bac_export_2"/>
    <property type="match status" value="1"/>
</dbReference>
<proteinExistence type="inferred from homology"/>
<keyword evidence="4" id="KW-1185">Reference proteome</keyword>
<dbReference type="RefSeq" id="WP_380255009.1">
    <property type="nucleotide sequence ID" value="NZ_JBHUII010000013.1"/>
</dbReference>
<gene>
    <name evidence="3" type="ORF">ACFSKO_20005</name>
</gene>
<organism evidence="3 4">
    <name type="scientific">Kiloniella antarctica</name>
    <dbReference type="NCBI Taxonomy" id="1550907"/>
    <lineage>
        <taxon>Bacteria</taxon>
        <taxon>Pseudomonadati</taxon>
        <taxon>Pseudomonadota</taxon>
        <taxon>Alphaproteobacteria</taxon>
        <taxon>Rhodospirillales</taxon>
        <taxon>Kiloniellaceae</taxon>
        <taxon>Kiloniella</taxon>
    </lineage>
</organism>
<dbReference type="SUPFAM" id="SSF160544">
    <property type="entry name" value="EscU C-terminal domain-like"/>
    <property type="match status" value="1"/>
</dbReference>
<accession>A0ABW5BSQ3</accession>
<name>A0ABW5BSQ3_9PROT</name>
<reference evidence="4" key="1">
    <citation type="journal article" date="2019" name="Int. J. Syst. Evol. Microbiol.">
        <title>The Global Catalogue of Microorganisms (GCM) 10K type strain sequencing project: providing services to taxonomists for standard genome sequencing and annotation.</title>
        <authorList>
            <consortium name="The Broad Institute Genomics Platform"/>
            <consortium name="The Broad Institute Genome Sequencing Center for Infectious Disease"/>
            <person name="Wu L."/>
            <person name="Ma J."/>
        </authorList>
    </citation>
    <scope>NUCLEOTIDE SEQUENCE [LARGE SCALE GENOMIC DNA]</scope>
    <source>
        <strain evidence="4">CGMCC 4.7192</strain>
    </source>
</reference>